<evidence type="ECO:0000256" key="1">
    <source>
        <dbReference type="SAM" id="Phobius"/>
    </source>
</evidence>
<keyword evidence="1" id="KW-0812">Transmembrane</keyword>
<dbReference type="EMBL" id="CP043641">
    <property type="protein sequence ID" value="QNE37182.1"/>
    <property type="molecule type" value="Genomic_DNA"/>
</dbReference>
<evidence type="ECO:0000256" key="2">
    <source>
        <dbReference type="SAM" id="SignalP"/>
    </source>
</evidence>
<keyword evidence="2" id="KW-0732">Signal</keyword>
<organism evidence="3 4">
    <name type="scientific">Leifsonia shinshuensis</name>
    <dbReference type="NCBI Taxonomy" id="150026"/>
    <lineage>
        <taxon>Bacteria</taxon>
        <taxon>Bacillati</taxon>
        <taxon>Actinomycetota</taxon>
        <taxon>Actinomycetes</taxon>
        <taxon>Micrococcales</taxon>
        <taxon>Microbacteriaceae</taxon>
        <taxon>Leifsonia</taxon>
    </lineage>
</organism>
<dbReference type="RefSeq" id="WP_185276588.1">
    <property type="nucleotide sequence ID" value="NZ_CP043641.1"/>
</dbReference>
<protein>
    <recommendedName>
        <fullName evidence="5">LPXTG cell wall anchor domain-containing protein</fullName>
    </recommendedName>
</protein>
<evidence type="ECO:0008006" key="5">
    <source>
        <dbReference type="Google" id="ProtNLM"/>
    </source>
</evidence>
<feature type="chain" id="PRO_5028844353" description="LPXTG cell wall anchor domain-containing protein" evidence="2">
    <location>
        <begin position="25"/>
        <end position="204"/>
    </location>
</feature>
<dbReference type="AlphaFoldDB" id="A0A7G6YFB7"/>
<evidence type="ECO:0000313" key="4">
    <source>
        <dbReference type="Proteomes" id="UP000515511"/>
    </source>
</evidence>
<dbReference type="KEGG" id="lse:F1C12_20065"/>
<feature type="transmembrane region" description="Helical" evidence="1">
    <location>
        <begin position="170"/>
        <end position="192"/>
    </location>
</feature>
<proteinExistence type="predicted"/>
<dbReference type="Proteomes" id="UP000515511">
    <property type="component" value="Chromosome"/>
</dbReference>
<accession>A0A7G6YFB7</accession>
<reference evidence="4" key="1">
    <citation type="submission" date="2019-09" db="EMBL/GenBank/DDBJ databases">
        <title>Antimicrobial potential of Antarctic Bacteria.</title>
        <authorList>
            <person name="Benaud N."/>
            <person name="Edwards R.J."/>
            <person name="Ferrari B.C."/>
        </authorList>
    </citation>
    <scope>NUCLEOTIDE SEQUENCE [LARGE SCALE GENOMIC DNA]</scope>
    <source>
        <strain evidence="4">INR9</strain>
    </source>
</reference>
<keyword evidence="1" id="KW-0472">Membrane</keyword>
<keyword evidence="1" id="KW-1133">Transmembrane helix</keyword>
<name>A0A7G6YFB7_9MICO</name>
<evidence type="ECO:0000313" key="3">
    <source>
        <dbReference type="EMBL" id="QNE37182.1"/>
    </source>
</evidence>
<sequence length="204" mass="20533">MKKKLFGGLVALALALAPAAAANADYQNNDELHGSLDKYLVDPGETVTYTAPAGAYDANETVTHTLTGVNGHTATTASLRTDVPADTTAEFSKSAEDDGSHTFAFVMPMQAGAQYTFQALKADGSVWDTFVVKVANPTGDGNDNDNGAGAGAGGNGNGNGGGLAMTGSDIAIAGIAGSAVLLVGAGVVLMLVRRRRRTAETAAA</sequence>
<gene>
    <name evidence="3" type="ORF">F1C12_20065</name>
</gene>
<feature type="signal peptide" evidence="2">
    <location>
        <begin position="1"/>
        <end position="24"/>
    </location>
</feature>